<evidence type="ECO:0000256" key="4">
    <source>
        <dbReference type="ARBA" id="ARBA00022741"/>
    </source>
</evidence>
<dbReference type="Pfam" id="PF13393">
    <property type="entry name" value="tRNA-synt_His"/>
    <property type="match status" value="1"/>
</dbReference>
<dbReference type="OrthoDB" id="341578at2759"/>
<dbReference type="SMART" id="SM00591">
    <property type="entry name" value="RWD"/>
    <property type="match status" value="1"/>
</dbReference>
<evidence type="ECO:0000256" key="10">
    <source>
        <dbReference type="PIRSR" id="PIRSR000660-1"/>
    </source>
</evidence>
<evidence type="ECO:0000256" key="12">
    <source>
        <dbReference type="PROSITE-ProRule" id="PRU10141"/>
    </source>
</evidence>
<dbReference type="Pfam" id="PF00069">
    <property type="entry name" value="Pkinase"/>
    <property type="match status" value="3"/>
</dbReference>
<evidence type="ECO:0000259" key="14">
    <source>
        <dbReference type="PROSITE" id="PS50011"/>
    </source>
</evidence>
<dbReference type="PROSITE" id="PS00108">
    <property type="entry name" value="PROTEIN_KINASE_ST"/>
    <property type="match status" value="1"/>
</dbReference>
<dbReference type="GO" id="GO:0009893">
    <property type="term" value="P:positive regulation of metabolic process"/>
    <property type="evidence" value="ECO:0007669"/>
    <property type="project" value="UniProtKB-ARBA"/>
</dbReference>
<dbReference type="CDD" id="cd14046">
    <property type="entry name" value="STKc_EIF2AK4_GCN2_rpt2"/>
    <property type="match status" value="1"/>
</dbReference>
<feature type="active site" description="Proton acceptor" evidence="10">
    <location>
        <position position="799"/>
    </location>
</feature>
<dbReference type="InterPro" id="IPR008271">
    <property type="entry name" value="Ser/Thr_kinase_AS"/>
</dbReference>
<feature type="region of interest" description="Disordered" evidence="13">
    <location>
        <begin position="1"/>
        <end position="33"/>
    </location>
</feature>
<dbReference type="SUPFAM" id="SSF56112">
    <property type="entry name" value="Protein kinase-like (PK-like)"/>
    <property type="match status" value="2"/>
</dbReference>
<keyword evidence="3" id="KW-0808">Transferase</keyword>
<dbReference type="SUPFAM" id="SSF54495">
    <property type="entry name" value="UBC-like"/>
    <property type="match status" value="1"/>
</dbReference>
<keyword evidence="17" id="KW-1185">Reference proteome</keyword>
<dbReference type="EMBL" id="ML995483">
    <property type="protein sequence ID" value="KAF2142946.1"/>
    <property type="molecule type" value="Genomic_DNA"/>
</dbReference>
<dbReference type="PANTHER" id="PTHR11042:SF136">
    <property type="entry name" value="EIF-2-ALPHA KINASE GCN2"/>
    <property type="match status" value="1"/>
</dbReference>
<dbReference type="Proteomes" id="UP000799438">
    <property type="component" value="Unassembled WGS sequence"/>
</dbReference>
<dbReference type="Gene3D" id="3.40.50.800">
    <property type="entry name" value="Anticodon-binding domain"/>
    <property type="match status" value="1"/>
</dbReference>
<proteinExistence type="inferred from homology"/>
<feature type="binding site" evidence="11">
    <location>
        <begin position="571"/>
        <end position="579"/>
    </location>
    <ligand>
        <name>ATP</name>
        <dbReference type="ChEBI" id="CHEBI:30616"/>
    </ligand>
</feature>
<dbReference type="RefSeq" id="XP_033398658.1">
    <property type="nucleotide sequence ID" value="XM_033544105.1"/>
</dbReference>
<dbReference type="GeneID" id="54301601"/>
<dbReference type="FunFam" id="3.30.930.10:FF:000074">
    <property type="entry name" value="Serine/threonine-protein kinase gcn2"/>
    <property type="match status" value="1"/>
</dbReference>
<dbReference type="FunFam" id="3.10.110.10:FF:000050">
    <property type="entry name" value="eIF-2-alpha kinase GCN2"/>
    <property type="match status" value="1"/>
</dbReference>
<comment type="similarity">
    <text evidence="7">Belongs to the protein kinase superfamily. Ser/Thr protein kinase family. GCN2 subfamily.</text>
</comment>
<feature type="binding site" evidence="11">
    <location>
        <position position="594"/>
    </location>
    <ligand>
        <name>ATP</name>
        <dbReference type="ChEBI" id="CHEBI:30616"/>
    </ligand>
</feature>
<dbReference type="GO" id="GO:0005634">
    <property type="term" value="C:nucleus"/>
    <property type="evidence" value="ECO:0007669"/>
    <property type="project" value="TreeGrafter"/>
</dbReference>
<feature type="domain" description="Protein kinase" evidence="14">
    <location>
        <begin position="241"/>
        <end position="510"/>
    </location>
</feature>
<gene>
    <name evidence="16" type="ORF">K452DRAFT_317836</name>
</gene>
<evidence type="ECO:0000259" key="15">
    <source>
        <dbReference type="PROSITE" id="PS50908"/>
    </source>
</evidence>
<evidence type="ECO:0000256" key="11">
    <source>
        <dbReference type="PIRSR" id="PIRSR000660-2"/>
    </source>
</evidence>
<evidence type="ECO:0000256" key="5">
    <source>
        <dbReference type="ARBA" id="ARBA00022777"/>
    </source>
</evidence>
<dbReference type="GO" id="GO:0000077">
    <property type="term" value="P:DNA damage checkpoint signaling"/>
    <property type="evidence" value="ECO:0007669"/>
    <property type="project" value="InterPro"/>
</dbReference>
<evidence type="ECO:0000256" key="13">
    <source>
        <dbReference type="SAM" id="MobiDB-lite"/>
    </source>
</evidence>
<dbReference type="CDD" id="cd23823">
    <property type="entry name" value="RWD_GCN2"/>
    <property type="match status" value="1"/>
</dbReference>
<dbReference type="Pfam" id="PF12745">
    <property type="entry name" value="HGTP_anticodon2"/>
    <property type="match status" value="1"/>
</dbReference>
<dbReference type="InterPro" id="IPR006575">
    <property type="entry name" value="RWD_dom"/>
</dbReference>
<dbReference type="Gene3D" id="3.30.200.20">
    <property type="entry name" value="Phosphorylase Kinase, domain 1"/>
    <property type="match status" value="1"/>
</dbReference>
<name>A0A6A6BFW5_9PEZI</name>
<dbReference type="InterPro" id="IPR011009">
    <property type="entry name" value="Kinase-like_dom_sf"/>
</dbReference>
<evidence type="ECO:0000256" key="2">
    <source>
        <dbReference type="ARBA" id="ARBA00022527"/>
    </source>
</evidence>
<dbReference type="InterPro" id="IPR036621">
    <property type="entry name" value="Anticodon-bd_dom_sf"/>
</dbReference>
<feature type="region of interest" description="Disordered" evidence="13">
    <location>
        <begin position="1456"/>
        <end position="1488"/>
    </location>
</feature>
<dbReference type="GO" id="GO:0005524">
    <property type="term" value="F:ATP binding"/>
    <property type="evidence" value="ECO:0007669"/>
    <property type="project" value="UniProtKB-UniRule"/>
</dbReference>
<evidence type="ECO:0000256" key="3">
    <source>
        <dbReference type="ARBA" id="ARBA00022679"/>
    </source>
</evidence>
<comment type="catalytic activity">
    <reaction evidence="8">
        <text>L-threonyl-[protein] + ATP = O-phospho-L-threonyl-[protein] + ADP + H(+)</text>
        <dbReference type="Rhea" id="RHEA:46608"/>
        <dbReference type="Rhea" id="RHEA-COMP:11060"/>
        <dbReference type="Rhea" id="RHEA-COMP:11605"/>
        <dbReference type="ChEBI" id="CHEBI:15378"/>
        <dbReference type="ChEBI" id="CHEBI:30013"/>
        <dbReference type="ChEBI" id="CHEBI:30616"/>
        <dbReference type="ChEBI" id="CHEBI:61977"/>
        <dbReference type="ChEBI" id="CHEBI:456216"/>
        <dbReference type="EC" id="2.7.11.1"/>
    </reaction>
</comment>
<dbReference type="CDD" id="cd14012">
    <property type="entry name" value="PK_eIF2AK_GCN2_rpt1"/>
    <property type="match status" value="1"/>
</dbReference>
<dbReference type="FunFam" id="3.40.50.800:FF:000009">
    <property type="entry name" value="Eukaryotic translation initiation factor 2-alpha kinase"/>
    <property type="match status" value="1"/>
</dbReference>
<dbReference type="InterPro" id="IPR016255">
    <property type="entry name" value="Gcn2"/>
</dbReference>
<feature type="compositionally biased region" description="Basic and acidic residues" evidence="13">
    <location>
        <begin position="1479"/>
        <end position="1488"/>
    </location>
</feature>
<feature type="domain" description="RWD" evidence="15">
    <location>
        <begin position="49"/>
        <end position="157"/>
    </location>
</feature>
<organism evidence="16 17">
    <name type="scientific">Aplosporella prunicola CBS 121167</name>
    <dbReference type="NCBI Taxonomy" id="1176127"/>
    <lineage>
        <taxon>Eukaryota</taxon>
        <taxon>Fungi</taxon>
        <taxon>Dikarya</taxon>
        <taxon>Ascomycota</taxon>
        <taxon>Pezizomycotina</taxon>
        <taxon>Dothideomycetes</taxon>
        <taxon>Dothideomycetes incertae sedis</taxon>
        <taxon>Botryosphaeriales</taxon>
        <taxon>Aplosporellaceae</taxon>
        <taxon>Aplosporella</taxon>
    </lineage>
</organism>
<keyword evidence="6 11" id="KW-0067">ATP-binding</keyword>
<feature type="binding site" evidence="12">
    <location>
        <position position="595"/>
    </location>
    <ligand>
        <name>ATP</name>
        <dbReference type="ChEBI" id="CHEBI:30616"/>
    </ligand>
</feature>
<dbReference type="Gene3D" id="3.10.110.10">
    <property type="entry name" value="Ubiquitin Conjugating Enzyme"/>
    <property type="match status" value="1"/>
</dbReference>
<feature type="domain" description="Protein kinase" evidence="14">
    <location>
        <begin position="565"/>
        <end position="947"/>
    </location>
</feature>
<dbReference type="InterPro" id="IPR041715">
    <property type="entry name" value="HisRS-like_core"/>
</dbReference>
<dbReference type="Gene3D" id="3.30.930.10">
    <property type="entry name" value="Bira Bifunctional Protein, Domain 2"/>
    <property type="match status" value="1"/>
</dbReference>
<comment type="catalytic activity">
    <reaction evidence="9">
        <text>L-seryl-[protein] + ATP = O-phospho-L-seryl-[protein] + ADP + H(+)</text>
        <dbReference type="Rhea" id="RHEA:17989"/>
        <dbReference type="Rhea" id="RHEA-COMP:9863"/>
        <dbReference type="Rhea" id="RHEA-COMP:11604"/>
        <dbReference type="ChEBI" id="CHEBI:15378"/>
        <dbReference type="ChEBI" id="CHEBI:29999"/>
        <dbReference type="ChEBI" id="CHEBI:30616"/>
        <dbReference type="ChEBI" id="CHEBI:83421"/>
        <dbReference type="ChEBI" id="CHEBI:456216"/>
        <dbReference type="EC" id="2.7.11.1"/>
    </reaction>
</comment>
<keyword evidence="2" id="KW-0723">Serine/threonine-protein kinase</keyword>
<feature type="region of interest" description="Disordered" evidence="13">
    <location>
        <begin position="684"/>
        <end position="733"/>
    </location>
</feature>
<evidence type="ECO:0000313" key="16">
    <source>
        <dbReference type="EMBL" id="KAF2142946.1"/>
    </source>
</evidence>
<dbReference type="SUPFAM" id="SSF55681">
    <property type="entry name" value="Class II aaRS and biotin synthetases"/>
    <property type="match status" value="1"/>
</dbReference>
<feature type="compositionally biased region" description="Low complexity" evidence="13">
    <location>
        <begin position="23"/>
        <end position="33"/>
    </location>
</feature>
<dbReference type="InterPro" id="IPR045864">
    <property type="entry name" value="aa-tRNA-synth_II/BPL/LPL"/>
</dbReference>
<dbReference type="FunFam" id="1.10.510.10:FF:000821">
    <property type="entry name" value="Serine/threonine-protein kinase gcn2"/>
    <property type="match status" value="1"/>
</dbReference>
<dbReference type="InterPro" id="IPR016135">
    <property type="entry name" value="UBQ-conjugating_enzyme/RWD"/>
</dbReference>
<dbReference type="InterPro" id="IPR017441">
    <property type="entry name" value="Protein_kinase_ATP_BS"/>
</dbReference>
<dbReference type="PROSITE" id="PS50011">
    <property type="entry name" value="PROTEIN_KINASE_DOM"/>
    <property type="match status" value="2"/>
</dbReference>
<dbReference type="PANTHER" id="PTHR11042">
    <property type="entry name" value="EUKARYOTIC TRANSLATION INITIATION FACTOR 2-ALPHA KINASE EIF2-ALPHA KINASE -RELATED"/>
    <property type="match status" value="1"/>
</dbReference>
<feature type="compositionally biased region" description="Polar residues" evidence="13">
    <location>
        <begin position="1462"/>
        <end position="1478"/>
    </location>
</feature>
<reference evidence="16" key="1">
    <citation type="journal article" date="2020" name="Stud. Mycol.">
        <title>101 Dothideomycetes genomes: a test case for predicting lifestyles and emergence of pathogens.</title>
        <authorList>
            <person name="Haridas S."/>
            <person name="Albert R."/>
            <person name="Binder M."/>
            <person name="Bloem J."/>
            <person name="Labutti K."/>
            <person name="Salamov A."/>
            <person name="Andreopoulos B."/>
            <person name="Baker S."/>
            <person name="Barry K."/>
            <person name="Bills G."/>
            <person name="Bluhm B."/>
            <person name="Cannon C."/>
            <person name="Castanera R."/>
            <person name="Culley D."/>
            <person name="Daum C."/>
            <person name="Ezra D."/>
            <person name="Gonzalez J."/>
            <person name="Henrissat B."/>
            <person name="Kuo A."/>
            <person name="Liang C."/>
            <person name="Lipzen A."/>
            <person name="Lutzoni F."/>
            <person name="Magnuson J."/>
            <person name="Mondo S."/>
            <person name="Nolan M."/>
            <person name="Ohm R."/>
            <person name="Pangilinan J."/>
            <person name="Park H.-J."/>
            <person name="Ramirez L."/>
            <person name="Alfaro M."/>
            <person name="Sun H."/>
            <person name="Tritt A."/>
            <person name="Yoshinaga Y."/>
            <person name="Zwiers L.-H."/>
            <person name="Turgeon B."/>
            <person name="Goodwin S."/>
            <person name="Spatafora J."/>
            <person name="Crous P."/>
            <person name="Grigoriev I."/>
        </authorList>
    </citation>
    <scope>NUCLEOTIDE SEQUENCE</scope>
    <source>
        <strain evidence="16">CBS 121167</strain>
    </source>
</reference>
<feature type="region of interest" description="Disordered" evidence="13">
    <location>
        <begin position="186"/>
        <end position="205"/>
    </location>
</feature>
<dbReference type="PROSITE" id="PS00107">
    <property type="entry name" value="PROTEIN_KINASE_ATP"/>
    <property type="match status" value="1"/>
</dbReference>
<dbReference type="InterPro" id="IPR050339">
    <property type="entry name" value="CC_SR_Kinase"/>
</dbReference>
<dbReference type="SMART" id="SM00220">
    <property type="entry name" value="S_TKc"/>
    <property type="match status" value="2"/>
</dbReference>
<evidence type="ECO:0000256" key="9">
    <source>
        <dbReference type="ARBA" id="ARBA00048679"/>
    </source>
</evidence>
<evidence type="ECO:0000313" key="17">
    <source>
        <dbReference type="Proteomes" id="UP000799438"/>
    </source>
</evidence>
<accession>A0A6A6BFW5</accession>
<dbReference type="Gene3D" id="1.10.510.10">
    <property type="entry name" value="Transferase(Phosphotransferase) domain 1"/>
    <property type="match status" value="2"/>
</dbReference>
<evidence type="ECO:0000256" key="6">
    <source>
        <dbReference type="ARBA" id="ARBA00022840"/>
    </source>
</evidence>
<dbReference type="InterPro" id="IPR024435">
    <property type="entry name" value="HisRS-related_dom"/>
</dbReference>
<dbReference type="EC" id="2.7.11.1" evidence="1"/>
<keyword evidence="5" id="KW-0418">Kinase</keyword>
<sequence>MAPPKAPWNKIVTPATPSKHVKPPVQSPAAAPGSPAAVALANYAQAQDEEIEALKAIYMEDYEEVETKGAWSKASDRAFNLALRAPSDAETTVLLSVRFTATYPKTAPLLKVEKFNRLREKSKKEIEKLVKDKPKDLLGEVMIYEIATAIQDVLEDTFMARQQDAAMPSLEEERAVHEAAAERLAKEQEQQEIKKKEEERAEEDRVLKQMVDEEMNRRKEQKKKSKPITTSSTHLLAELGSIPMSKFREGSVTDVYSLQATLSPGTVAPLILKRSVVKNHNNEARLKRLIEDFDDLMGDLKRVSHEHVIGILDFKIDRGVDGKDWNISVLTEFANKGSLSEMFHITESFPADKVRGWTIELLEALDYLHRNGVVHKRVHAANVLLCQPTSGSPPFVKLADGGFQQTLHDIKTLSRNVSKLASARSAYWLPSELSQDKNGKPSRKTDVWDLGIVFVQMLFGLDAPQNYSSPDNLIEKLQVSEPLEDIIRNFFKMDPKKRPSAFDLIPSEFLRNNAPIFLESSAPQRLRLPSSSSLPVNDRRLRRESSSYGGGSYKSGPISRYANEWVEAGRLGKGGYGEVVKSRNKLDGRIYAIKKIKQNSASALTEVLSEVMLLSRLNHPYVVRYYTAWPEDDYSNAIDTETEEESVAFTENAVSVSGPDIEFGRSNTGGLDFISSSGYPKIEFGNDSEEESVSEEDDDDEISDDELDESFSDEDDESNSKSDTIDSKSPLKLKRTISSSKSRSVKSTLYIQMEYCERHTLRDLIRKGLYDDPDEAWRLFRQVLEGLAHIHGHGIIHRDLKPDNVFIDVANNPRIGDFGLATSGQYQVADKAAMTGSMISNPDGDMTRSVGTALYVAPELRSGVGGSYNDKVDMYSLGIIFFEMCHPLKTAMERDHIIRQLREKEHNLPPTFNASEKALQGSIISSLISHKPSERPSSAELLRSGKLPLQIEDETVRLALQSLSDPNSPYYHKMLSALFAQGQDKQVKDFAWDLGQSNGFHEQKATDLMLQSMVEDKLTVVFRRHGAVKSRRQLLFPRSAHYVDQNVVQLFDASGTLVQLPYDFTLPYARTIARHKPAAEKTYTIGQVYRDTYSGGAPLSNGEADFDIISYNSLDLALKEAETIKVMDEVIDEFPSLGAAQLCFHINHSDLLELIMDFCRISVPLRRAVKDILSRLNIRQWTWQNIRHDLRTPTVGVSSTSLDELAKFDFRDTPEKAFAKIQSVFEGTEYLDKTHAIFAHMRTVINYMKKFNVRRKVYISPLNGWNEKFYAGGFMFQCMFDTKRRDVLAAGGRYDRLIEEHRPKVQGQFTGCHAVGLSLGWDRLVTSMTRFQKGPSKNSFLKRTQEDDGHEKWATRRCDVLVASFDPVTLRSTGAKMIGDLWAHDISAELAIDTRSPEELLSHYSEDKHCWIVIIKHDAINTGKPDVKVKSLLRKDDTDLRSSELLSYLRQEIRDREHREGSTSNRARLTRLSNQTEQITHKSEERKSNVQVLLAQHRSKKSNKWSIVEAAQTRTRELLSSYENGPIAAIETKDEILELIRETRLSDADSWRRVIQSVPLAERQYLQDLLDMLRKYAQVWRDEGAPNEGRMAFVYNFRTGSEVMYDLGL</sequence>
<dbReference type="Pfam" id="PF05773">
    <property type="entry name" value="RWD"/>
    <property type="match status" value="1"/>
</dbReference>
<dbReference type="PROSITE" id="PS50908">
    <property type="entry name" value="RWD"/>
    <property type="match status" value="1"/>
</dbReference>
<dbReference type="InterPro" id="IPR000719">
    <property type="entry name" value="Prot_kinase_dom"/>
</dbReference>
<feature type="compositionally biased region" description="Acidic residues" evidence="13">
    <location>
        <begin position="686"/>
        <end position="717"/>
    </location>
</feature>
<dbReference type="GO" id="GO:0005737">
    <property type="term" value="C:cytoplasm"/>
    <property type="evidence" value="ECO:0007669"/>
    <property type="project" value="TreeGrafter"/>
</dbReference>
<evidence type="ECO:0000256" key="7">
    <source>
        <dbReference type="ARBA" id="ARBA00037982"/>
    </source>
</evidence>
<dbReference type="GO" id="GO:0004694">
    <property type="term" value="F:eukaryotic translation initiation factor 2alpha kinase activity"/>
    <property type="evidence" value="ECO:0007669"/>
    <property type="project" value="InterPro"/>
</dbReference>
<evidence type="ECO:0000256" key="8">
    <source>
        <dbReference type="ARBA" id="ARBA00047899"/>
    </source>
</evidence>
<evidence type="ECO:0000256" key="1">
    <source>
        <dbReference type="ARBA" id="ARBA00012513"/>
    </source>
</evidence>
<dbReference type="PIRSF" id="PIRSF000660">
    <property type="entry name" value="Ser/Thr_PK_GCN2"/>
    <property type="match status" value="1"/>
</dbReference>
<keyword evidence="4 11" id="KW-0547">Nucleotide-binding</keyword>
<protein>
    <recommendedName>
        <fullName evidence="1">non-specific serine/threonine protein kinase</fullName>
        <ecNumber evidence="1">2.7.11.1</ecNumber>
    </recommendedName>
</protein>